<dbReference type="EMBL" id="JAINUG010000162">
    <property type="protein sequence ID" value="KAJ8391108.1"/>
    <property type="molecule type" value="Genomic_DNA"/>
</dbReference>
<protein>
    <submittedName>
        <fullName evidence="2">Uncharacterized protein</fullName>
    </submittedName>
</protein>
<proteinExistence type="predicted"/>
<dbReference type="Proteomes" id="UP001221898">
    <property type="component" value="Unassembled WGS sequence"/>
</dbReference>
<evidence type="ECO:0000313" key="2">
    <source>
        <dbReference type="EMBL" id="KAJ8391108.1"/>
    </source>
</evidence>
<reference evidence="2" key="1">
    <citation type="journal article" date="2023" name="Science">
        <title>Genome structures resolve the early diversification of teleost fishes.</title>
        <authorList>
            <person name="Parey E."/>
            <person name="Louis A."/>
            <person name="Montfort J."/>
            <person name="Bouchez O."/>
            <person name="Roques C."/>
            <person name="Iampietro C."/>
            <person name="Lluch J."/>
            <person name="Castinel A."/>
            <person name="Donnadieu C."/>
            <person name="Desvignes T."/>
            <person name="Floi Bucao C."/>
            <person name="Jouanno E."/>
            <person name="Wen M."/>
            <person name="Mejri S."/>
            <person name="Dirks R."/>
            <person name="Jansen H."/>
            <person name="Henkel C."/>
            <person name="Chen W.J."/>
            <person name="Zahm M."/>
            <person name="Cabau C."/>
            <person name="Klopp C."/>
            <person name="Thompson A.W."/>
            <person name="Robinson-Rechavi M."/>
            <person name="Braasch I."/>
            <person name="Lecointre G."/>
            <person name="Bobe J."/>
            <person name="Postlethwait J.H."/>
            <person name="Berthelot C."/>
            <person name="Roest Crollius H."/>
            <person name="Guiguen Y."/>
        </authorList>
    </citation>
    <scope>NUCLEOTIDE SEQUENCE</scope>
    <source>
        <strain evidence="2">NC1722</strain>
    </source>
</reference>
<accession>A0AAD7WC00</accession>
<evidence type="ECO:0000256" key="1">
    <source>
        <dbReference type="SAM" id="MobiDB-lite"/>
    </source>
</evidence>
<evidence type="ECO:0000313" key="3">
    <source>
        <dbReference type="Proteomes" id="UP001221898"/>
    </source>
</evidence>
<comment type="caution">
    <text evidence="2">The sequence shown here is derived from an EMBL/GenBank/DDBJ whole genome shotgun (WGS) entry which is preliminary data.</text>
</comment>
<name>A0AAD7WC00_9TELE</name>
<organism evidence="2 3">
    <name type="scientific">Aldrovandia affinis</name>
    <dbReference type="NCBI Taxonomy" id="143900"/>
    <lineage>
        <taxon>Eukaryota</taxon>
        <taxon>Metazoa</taxon>
        <taxon>Chordata</taxon>
        <taxon>Craniata</taxon>
        <taxon>Vertebrata</taxon>
        <taxon>Euteleostomi</taxon>
        <taxon>Actinopterygii</taxon>
        <taxon>Neopterygii</taxon>
        <taxon>Teleostei</taxon>
        <taxon>Notacanthiformes</taxon>
        <taxon>Halosauridae</taxon>
        <taxon>Aldrovandia</taxon>
    </lineage>
</organism>
<feature type="region of interest" description="Disordered" evidence="1">
    <location>
        <begin position="82"/>
        <end position="138"/>
    </location>
</feature>
<gene>
    <name evidence="2" type="ORF">AAFF_G00097290</name>
</gene>
<feature type="compositionally biased region" description="Basic and acidic residues" evidence="1">
    <location>
        <begin position="90"/>
        <end position="109"/>
    </location>
</feature>
<dbReference type="AlphaFoldDB" id="A0AAD7WC00"/>
<feature type="compositionally biased region" description="Polar residues" evidence="1">
    <location>
        <begin position="124"/>
        <end position="138"/>
    </location>
</feature>
<keyword evidence="3" id="KW-1185">Reference proteome</keyword>
<sequence length="138" mass="15594">MAACLPMSPLNTICKCSTSHQYVICRAQAGSVGVRTDETDEREVNILYRDPTLSAHKRAFSHAAVGLSQTAWEPWPEREGVITGKCKQQRNHDKIGEERQKTTQHESNRDMAAQQRSHCRTGRESQPQNEGESQQMRS</sequence>